<sequence>MLPALRSMLIIVSAETFSLESQQNILKKLVRKHVLLFIKKLSVPSFLGSLGLSACFPSYVFDQTLLVVPSESRKNV</sequence>
<reference evidence="1 2" key="1">
    <citation type="submission" date="2019-12" db="EMBL/GenBank/DDBJ databases">
        <title>The whole genome sequencing of a strain isolated from a Mars analog, Dalangtan Playa.</title>
        <authorList>
            <person name="Huang T."/>
        </authorList>
    </citation>
    <scope>NUCLEOTIDE SEQUENCE [LARGE SCALE GENOMIC DNA]</scope>
    <source>
        <strain evidence="1 2">DP4-553-S</strain>
    </source>
</reference>
<evidence type="ECO:0000313" key="1">
    <source>
        <dbReference type="EMBL" id="QTN00334.1"/>
    </source>
</evidence>
<gene>
    <name evidence="1" type="ORF">ERJ70_14105</name>
</gene>
<accession>A0ABX7VXR7</accession>
<name>A0ABX7VXR7_9BACI</name>
<dbReference type="RefSeq" id="WP_209365474.1">
    <property type="nucleotide sequence ID" value="NZ_CP046956.1"/>
</dbReference>
<dbReference type="EMBL" id="CP046956">
    <property type="protein sequence ID" value="QTN00334.1"/>
    <property type="molecule type" value="Genomic_DNA"/>
</dbReference>
<protein>
    <submittedName>
        <fullName evidence="1">Uncharacterized protein</fullName>
    </submittedName>
</protein>
<evidence type="ECO:0000313" key="2">
    <source>
        <dbReference type="Proteomes" id="UP000665043"/>
    </source>
</evidence>
<organism evidence="1 2">
    <name type="scientific">Sediminibacillus dalangtanensis</name>
    <dbReference type="NCBI Taxonomy" id="2729421"/>
    <lineage>
        <taxon>Bacteria</taxon>
        <taxon>Bacillati</taxon>
        <taxon>Bacillota</taxon>
        <taxon>Bacilli</taxon>
        <taxon>Bacillales</taxon>
        <taxon>Bacillaceae</taxon>
        <taxon>Sediminibacillus</taxon>
    </lineage>
</organism>
<proteinExistence type="predicted"/>
<dbReference type="Proteomes" id="UP000665043">
    <property type="component" value="Chromosome"/>
</dbReference>
<keyword evidence="2" id="KW-1185">Reference proteome</keyword>